<proteinExistence type="predicted"/>
<dbReference type="Proteomes" id="UP000004440">
    <property type="component" value="Unassembled WGS sequence"/>
</dbReference>
<name>F9CWX6_9ARCH</name>
<sequence length="37" mass="4273">MEKIDLEIFLKETGLNLIFFNIKSMKVLLLSNTCDVV</sequence>
<reference evidence="1 2" key="1">
    <citation type="journal article" date="2011" name="J. Bacteriol.">
        <title>Genome Sequence of an Ammonia-Oxidizing Soil Archaeon, "Candidatus Nitrosoarchaeum koreensis" MY1.</title>
        <authorList>
            <person name="Kim B.K."/>
            <person name="Jung M.Y."/>
            <person name="Yu D.S."/>
            <person name="Park S.J."/>
            <person name="Oh T.K."/>
            <person name="Rhee S.K."/>
            <person name="Kim J.F."/>
        </authorList>
    </citation>
    <scope>NUCLEOTIDE SEQUENCE [LARGE SCALE GENOMIC DNA]</scope>
    <source>
        <strain evidence="1 2">MY1</strain>
    </source>
</reference>
<gene>
    <name evidence="1" type="ORF">MY1_1018</name>
</gene>
<dbReference type="AlphaFoldDB" id="F9CWX6"/>
<dbReference type="STRING" id="1001994.MY1_1018"/>
<keyword evidence="2" id="KW-1185">Reference proteome</keyword>
<comment type="caution">
    <text evidence="1">The sequence shown here is derived from an EMBL/GenBank/DDBJ whole genome shotgun (WGS) entry which is preliminary data.</text>
</comment>
<protein>
    <submittedName>
        <fullName evidence="1">Uncharacterized protein</fullName>
    </submittedName>
</protein>
<organism evidence="1 2">
    <name type="scientific">Nitrosarchaeum koreense MY1</name>
    <dbReference type="NCBI Taxonomy" id="1001994"/>
    <lineage>
        <taxon>Archaea</taxon>
        <taxon>Nitrososphaerota</taxon>
        <taxon>Nitrososphaeria</taxon>
        <taxon>Nitrosopumilales</taxon>
        <taxon>Nitrosopumilaceae</taxon>
        <taxon>Nitrosarchaeum</taxon>
    </lineage>
</organism>
<accession>F9CWX6</accession>
<evidence type="ECO:0000313" key="1">
    <source>
        <dbReference type="EMBL" id="EGP93778.1"/>
    </source>
</evidence>
<dbReference type="EMBL" id="AFPU01000001">
    <property type="protein sequence ID" value="EGP93778.1"/>
    <property type="molecule type" value="Genomic_DNA"/>
</dbReference>
<evidence type="ECO:0000313" key="2">
    <source>
        <dbReference type="Proteomes" id="UP000004440"/>
    </source>
</evidence>